<evidence type="ECO:0000313" key="2">
    <source>
        <dbReference type="EMBL" id="OIW20705.1"/>
    </source>
</evidence>
<evidence type="ECO:0000313" key="3">
    <source>
        <dbReference type="Proteomes" id="UP000188354"/>
    </source>
</evidence>
<evidence type="ECO:0000256" key="1">
    <source>
        <dbReference type="SAM" id="Phobius"/>
    </source>
</evidence>
<keyword evidence="1" id="KW-0472">Membrane</keyword>
<dbReference type="EMBL" id="MLAU01013806">
    <property type="protein sequence ID" value="OIW20705.1"/>
    <property type="molecule type" value="Genomic_DNA"/>
</dbReference>
<dbReference type="Proteomes" id="UP000188354">
    <property type="component" value="Unassembled WGS sequence"/>
</dbReference>
<protein>
    <submittedName>
        <fullName evidence="2">Uncharacterized protein</fullName>
    </submittedName>
</protein>
<proteinExistence type="predicted"/>
<gene>
    <name evidence="2" type="ORF">TanjilG_21038</name>
</gene>
<sequence length="109" mass="11933">MQMGSLLEDFESMRVGKVLLHHVNEVIVVMNGAWWILHQKCYAVFDAAVVISVEGGELGSEFLIALNAGNGEITTETTFALSGYLMLLCLIPHSTIAILSFSLILSYTQ</sequence>
<dbReference type="AlphaFoldDB" id="A0A394DBU3"/>
<keyword evidence="1" id="KW-1133">Transmembrane helix</keyword>
<comment type="caution">
    <text evidence="2">The sequence shown here is derived from an EMBL/GenBank/DDBJ whole genome shotgun (WGS) entry which is preliminary data.</text>
</comment>
<organism evidence="2 3">
    <name type="scientific">Lupinus angustifolius</name>
    <name type="common">Narrow-leaved blue lupine</name>
    <dbReference type="NCBI Taxonomy" id="3871"/>
    <lineage>
        <taxon>Eukaryota</taxon>
        <taxon>Viridiplantae</taxon>
        <taxon>Streptophyta</taxon>
        <taxon>Embryophyta</taxon>
        <taxon>Tracheophyta</taxon>
        <taxon>Spermatophyta</taxon>
        <taxon>Magnoliopsida</taxon>
        <taxon>eudicotyledons</taxon>
        <taxon>Gunneridae</taxon>
        <taxon>Pentapetalae</taxon>
        <taxon>rosids</taxon>
        <taxon>fabids</taxon>
        <taxon>Fabales</taxon>
        <taxon>Fabaceae</taxon>
        <taxon>Papilionoideae</taxon>
        <taxon>50 kb inversion clade</taxon>
        <taxon>genistoids sensu lato</taxon>
        <taxon>core genistoids</taxon>
        <taxon>Genisteae</taxon>
        <taxon>Lupinus</taxon>
    </lineage>
</organism>
<accession>A0A394DBU3</accession>
<keyword evidence="1" id="KW-0812">Transmembrane</keyword>
<keyword evidence="3" id="KW-1185">Reference proteome</keyword>
<reference evidence="2 3" key="1">
    <citation type="journal article" date="2017" name="Plant Biotechnol. J.">
        <title>A comprehensive draft genome sequence for lupin (Lupinus angustifolius), an emerging health food: insights into plant-microbe interactions and legume evolution.</title>
        <authorList>
            <person name="Hane J.K."/>
            <person name="Ming Y."/>
            <person name="Kamphuis L.G."/>
            <person name="Nelson M.N."/>
            <person name="Garg G."/>
            <person name="Atkins C.A."/>
            <person name="Bayer P.E."/>
            <person name="Bravo A."/>
            <person name="Bringans S."/>
            <person name="Cannon S."/>
            <person name="Edwards D."/>
            <person name="Foley R."/>
            <person name="Gao L.L."/>
            <person name="Harrison M.J."/>
            <person name="Huang W."/>
            <person name="Hurgobin B."/>
            <person name="Li S."/>
            <person name="Liu C.W."/>
            <person name="McGrath A."/>
            <person name="Morahan G."/>
            <person name="Murray J."/>
            <person name="Weller J."/>
            <person name="Jian J."/>
            <person name="Singh K.B."/>
        </authorList>
    </citation>
    <scope>NUCLEOTIDE SEQUENCE [LARGE SCALE GENOMIC DNA]</scope>
    <source>
        <strain evidence="3">cv. Tanjil</strain>
        <tissue evidence="2">Whole plant</tissue>
    </source>
</reference>
<feature type="transmembrane region" description="Helical" evidence="1">
    <location>
        <begin position="84"/>
        <end position="107"/>
    </location>
</feature>
<dbReference type="Gramene" id="OIW20705">
    <property type="protein sequence ID" value="OIW20705"/>
    <property type="gene ID" value="TanjilG_21038"/>
</dbReference>
<name>A0A394DBU3_LUPAN</name>